<keyword evidence="3" id="KW-0067">ATP-binding</keyword>
<evidence type="ECO:0000313" key="5">
    <source>
        <dbReference type="EMBL" id="UOP04278.2"/>
    </source>
</evidence>
<dbReference type="InterPro" id="IPR027417">
    <property type="entry name" value="P-loop_NTPase"/>
</dbReference>
<dbReference type="GO" id="GO:0005524">
    <property type="term" value="F:ATP binding"/>
    <property type="evidence" value="ECO:0007669"/>
    <property type="project" value="UniProtKB-KW"/>
</dbReference>
<comment type="similarity">
    <text evidence="1">Belongs to the AAA ATPase family.</text>
</comment>
<dbReference type="SMART" id="SM00382">
    <property type="entry name" value="AAA"/>
    <property type="match status" value="2"/>
</dbReference>
<dbReference type="GO" id="GO:0016887">
    <property type="term" value="F:ATP hydrolysis activity"/>
    <property type="evidence" value="ECO:0007669"/>
    <property type="project" value="InterPro"/>
</dbReference>
<accession>A0A8T9MV83</accession>
<evidence type="ECO:0000256" key="3">
    <source>
        <dbReference type="ARBA" id="ARBA00022840"/>
    </source>
</evidence>
<proteinExistence type="inferred from homology"/>
<evidence type="ECO:0000259" key="4">
    <source>
        <dbReference type="SMART" id="SM00382"/>
    </source>
</evidence>
<dbReference type="EMBL" id="CP091521">
    <property type="protein sequence ID" value="UOP04278.2"/>
    <property type="molecule type" value="Genomic_DNA"/>
</dbReference>
<dbReference type="Proteomes" id="UP000831534">
    <property type="component" value="Chromosome"/>
</dbReference>
<dbReference type="RefSeq" id="WP_027009651.1">
    <property type="nucleotide sequence ID" value="NZ_CP091521.1"/>
</dbReference>
<reference evidence="5" key="1">
    <citation type="journal article" date="2022" name="Res Sq">
        <title>Evolution of multicellular longitudinally dividing oral cavity symbionts (Neisseriaceae).</title>
        <authorList>
            <person name="Nyongesa S."/>
            <person name="Weber P."/>
            <person name="Bernet E."/>
            <person name="Pullido F."/>
            <person name="Nieckarz M."/>
            <person name="Delaby M."/>
            <person name="Nieves C."/>
            <person name="Viehboeck T."/>
            <person name="Krause N."/>
            <person name="Rivera-Millot A."/>
            <person name="Nakamura A."/>
            <person name="Vischer N."/>
            <person name="VanNieuwenhze M."/>
            <person name="Brun Y."/>
            <person name="Cava F."/>
            <person name="Bulgheresi S."/>
            <person name="Veyrier F."/>
        </authorList>
    </citation>
    <scope>NUCLEOTIDE SEQUENCE</scope>
    <source>
        <strain evidence="5">17694</strain>
    </source>
</reference>
<evidence type="ECO:0000313" key="6">
    <source>
        <dbReference type="Proteomes" id="UP000831534"/>
    </source>
</evidence>
<keyword evidence="6" id="KW-1185">Reference proteome</keyword>
<dbReference type="InterPro" id="IPR003593">
    <property type="entry name" value="AAA+_ATPase"/>
</dbReference>
<dbReference type="Pfam" id="PF00004">
    <property type="entry name" value="AAA"/>
    <property type="match status" value="2"/>
</dbReference>
<keyword evidence="2" id="KW-0547">Nucleotide-binding</keyword>
<feature type="domain" description="AAA+ ATPase" evidence="4">
    <location>
        <begin position="501"/>
        <end position="630"/>
    </location>
</feature>
<dbReference type="CDD" id="cd19481">
    <property type="entry name" value="RecA-like_protease"/>
    <property type="match status" value="1"/>
</dbReference>
<dbReference type="Gene3D" id="3.40.50.300">
    <property type="entry name" value="P-loop containing nucleotide triphosphate hydrolases"/>
    <property type="match status" value="2"/>
</dbReference>
<dbReference type="InterPro" id="IPR003959">
    <property type="entry name" value="ATPase_AAA_core"/>
</dbReference>
<feature type="domain" description="AAA+ ATPase" evidence="4">
    <location>
        <begin position="267"/>
        <end position="394"/>
    </location>
</feature>
<dbReference type="InterPro" id="IPR050221">
    <property type="entry name" value="26S_Proteasome_ATPase"/>
</dbReference>
<dbReference type="PANTHER" id="PTHR23073">
    <property type="entry name" value="26S PROTEASOME REGULATORY SUBUNIT"/>
    <property type="match status" value="1"/>
</dbReference>
<reference evidence="5" key="2">
    <citation type="submission" date="2024-09" db="EMBL/GenBank/DDBJ databases">
        <authorList>
            <person name="Veyrier F.J."/>
        </authorList>
    </citation>
    <scope>NUCLEOTIDE SEQUENCE</scope>
    <source>
        <strain evidence="5">17694</strain>
    </source>
</reference>
<dbReference type="SUPFAM" id="SSF52540">
    <property type="entry name" value="P-loop containing nucleoside triphosphate hydrolases"/>
    <property type="match status" value="2"/>
</dbReference>
<evidence type="ECO:0000256" key="2">
    <source>
        <dbReference type="ARBA" id="ARBA00022741"/>
    </source>
</evidence>
<name>A0A8T9MV83_9NEIS</name>
<dbReference type="KEGG" id="ckh:LVJ77_07770"/>
<organism evidence="5 6">
    <name type="scientific">Conchiformibius kuhniae</name>
    <dbReference type="NCBI Taxonomy" id="211502"/>
    <lineage>
        <taxon>Bacteria</taxon>
        <taxon>Pseudomonadati</taxon>
        <taxon>Pseudomonadota</taxon>
        <taxon>Betaproteobacteria</taxon>
        <taxon>Neisseriales</taxon>
        <taxon>Neisseriaceae</taxon>
        <taxon>Conchiformibius</taxon>
    </lineage>
</organism>
<protein>
    <submittedName>
        <fullName evidence="5">AAA family ATPase</fullName>
    </submittedName>
</protein>
<dbReference type="AlphaFoldDB" id="A0A8T9MV83"/>
<gene>
    <name evidence="5" type="ORF">LVJ77_07770</name>
</gene>
<sequence length="709" mass="79020">MSLSDKIKNLIAPRTDQPCADAPPLTESNAARQLLLHWAWQILYALDGQNNFIDSDGFRHTPIAELIGADEWFDHHEAFDPVAARRHIRLHYQAAQEYDFDILWREGVPPVLRHNVAQWTEMFDFSETESRVLTFVIMLYTTPDLVRLCALLGELDDNDTCNALSKLLDTPENDIAQALHSRGKLNTTGVLSLDRSETYTLRSKIDLLSRQFATQMAEEPLSPAEVLKEHITSAPQTKLEADNFKHLGVLAQAAPAHLRRAFADKQKGCNILIYGSAGTGKTEFTRVLAQQTGVELFEIAWADEDNRPHNRNSRINALRMAQNIFAGQKIMLMFDEVEDLFDRGQSDFSLNKAWLNRMLENNPVPTVWICNNVHLIDPSAVRRFDMVVEMKAPPVPVRAEMIRGLAGGYLPAPQIRTLAENDAIVPALLQQAHRVTESAAAGWQPEPKSELLQKLLHNTLKAQGHFHALNSRAKLPEVYNPAWINCKQDLQKLSAGIAAAGRGTLCLYGAPGTGKSAFASWLAECAGKSLLYKRSSDLLSKYVGETEQLIAAAFEQAKENDAVLVFDEVDGFLQDRRQARQNWEVTQVNEMLTQMEAFGGIFVASTNLMKNLDQAALRRFDFKIEFDYLKPEQAWDVFQSHCRQLGLPDAGDAVVKAELLCLKQLALGDFAAVAKQAKVLPLADAAALLTALKHECSLKEGAKGTFGFV</sequence>
<dbReference type="CDD" id="cd00009">
    <property type="entry name" value="AAA"/>
    <property type="match status" value="1"/>
</dbReference>
<evidence type="ECO:0000256" key="1">
    <source>
        <dbReference type="ARBA" id="ARBA00006914"/>
    </source>
</evidence>